<dbReference type="Proteomes" id="UP000663623">
    <property type="component" value="Chromosome"/>
</dbReference>
<keyword evidence="2" id="KW-1185">Reference proteome</keyword>
<dbReference type="Gene3D" id="6.20.120.50">
    <property type="match status" value="1"/>
</dbReference>
<sequence>MVKKVVIDRFEGNFAIVELEGRKMVAVPIEIVPEDAKEGDVLIISTDVQSTQEREQRIKDLFESLKGEGGK</sequence>
<dbReference type="InterPro" id="IPR021377">
    <property type="entry name" value="DUF3006"/>
</dbReference>
<organism evidence="1 2">
    <name type="scientific">Caldicellulosiruptor diazotrophicus</name>
    <dbReference type="NCBI Taxonomy" id="2806205"/>
    <lineage>
        <taxon>Bacteria</taxon>
        <taxon>Bacillati</taxon>
        <taxon>Bacillota</taxon>
        <taxon>Bacillota incertae sedis</taxon>
        <taxon>Caldicellulosiruptorales</taxon>
        <taxon>Caldicellulosiruptoraceae</taxon>
        <taxon>Caldicellulosiruptor</taxon>
    </lineage>
</organism>
<dbReference type="RefSeq" id="WP_207179658.1">
    <property type="nucleotide sequence ID" value="NZ_AP024480.1"/>
</dbReference>
<protein>
    <recommendedName>
        <fullName evidence="3">DUF3006 domain-containing protein</fullName>
    </recommendedName>
</protein>
<evidence type="ECO:0000313" key="2">
    <source>
        <dbReference type="Proteomes" id="UP000663623"/>
    </source>
</evidence>
<proteinExistence type="predicted"/>
<gene>
    <name evidence="1" type="ORF">CaldiYA01_21900</name>
</gene>
<accession>A0ABN6EA06</accession>
<dbReference type="Pfam" id="PF11213">
    <property type="entry name" value="DUF3006"/>
    <property type="match status" value="1"/>
</dbReference>
<dbReference type="EMBL" id="AP024480">
    <property type="protein sequence ID" value="BCS82230.1"/>
    <property type="molecule type" value="Genomic_DNA"/>
</dbReference>
<reference evidence="1 2" key="1">
    <citation type="submission" date="2021-02" db="EMBL/GenBank/DDBJ databases">
        <title>Nitrogen-fixing ability and nitrogen fixation related genes of thermophilic fermentative bacteria in the genus Caldicellulosiruptor.</title>
        <authorList>
            <person name="Chen Y."/>
            <person name="Nishihara A."/>
            <person name="Haruta S."/>
        </authorList>
    </citation>
    <scope>NUCLEOTIDE SEQUENCE [LARGE SCALE GENOMIC DNA]</scope>
    <source>
        <strain evidence="1 2">YA01</strain>
    </source>
</reference>
<name>A0ABN6EA06_9FIRM</name>
<evidence type="ECO:0008006" key="3">
    <source>
        <dbReference type="Google" id="ProtNLM"/>
    </source>
</evidence>
<evidence type="ECO:0000313" key="1">
    <source>
        <dbReference type="EMBL" id="BCS82230.1"/>
    </source>
</evidence>